<feature type="region of interest" description="Disordered" evidence="1">
    <location>
        <begin position="1"/>
        <end position="24"/>
    </location>
</feature>
<dbReference type="InterPro" id="IPR024051">
    <property type="entry name" value="AICAR_Tfase_dup_dom_sf"/>
</dbReference>
<sequence length="293" mass="31575">MRSLSFSIINPSTNEDGKRDVSDITKAPEIVGGRVKMLHPAAQSADAVEEVDIGAEQRSSAPQQRTTGGSPSSPIQTFLGAWKDEEGGVEQTALTYGANPHQKPAQAYVSEGELPFKVLSESPGYINLFDALNSYALVKELQEALDLPAAAPSKEVSPGGAAVGVKLTETKKKVYGVDDPRKLWLRSPPRMLEPRSSLEPNLSGAGHMSPFCDSRQNPRVLALPFKKEVKRAEKATLGVLVRGRGASIGGGEERSKVRYLVVTSGTIMDEECVKAADEHGIVFALTSLRLFYR</sequence>
<dbReference type="Proteomes" id="UP000054477">
    <property type="component" value="Unassembled WGS sequence"/>
</dbReference>
<gene>
    <name evidence="2" type="ORF">K443DRAFT_4164</name>
</gene>
<reference evidence="2 3" key="1">
    <citation type="submission" date="2014-04" db="EMBL/GenBank/DDBJ databases">
        <authorList>
            <consortium name="DOE Joint Genome Institute"/>
            <person name="Kuo A."/>
            <person name="Kohler A."/>
            <person name="Nagy L.G."/>
            <person name="Floudas D."/>
            <person name="Copeland A."/>
            <person name="Barry K.W."/>
            <person name="Cichocki N."/>
            <person name="Veneault-Fourrey C."/>
            <person name="LaButti K."/>
            <person name="Lindquist E.A."/>
            <person name="Lipzen A."/>
            <person name="Lundell T."/>
            <person name="Morin E."/>
            <person name="Murat C."/>
            <person name="Sun H."/>
            <person name="Tunlid A."/>
            <person name="Henrissat B."/>
            <person name="Grigoriev I.V."/>
            <person name="Hibbett D.S."/>
            <person name="Martin F."/>
            <person name="Nordberg H.P."/>
            <person name="Cantor M.N."/>
            <person name="Hua S.X."/>
        </authorList>
    </citation>
    <scope>NUCLEOTIDE SEQUENCE [LARGE SCALE GENOMIC DNA]</scope>
    <source>
        <strain evidence="2 3">LaAM-08-1</strain>
    </source>
</reference>
<dbReference type="OrthoDB" id="6017153at2759"/>
<feature type="compositionally biased region" description="Polar residues" evidence="1">
    <location>
        <begin position="57"/>
        <end position="74"/>
    </location>
</feature>
<feature type="region of interest" description="Disordered" evidence="1">
    <location>
        <begin position="41"/>
        <end position="74"/>
    </location>
</feature>
<protein>
    <submittedName>
        <fullName evidence="2">Uncharacterized protein</fullName>
    </submittedName>
</protein>
<reference evidence="3" key="2">
    <citation type="submission" date="2015-01" db="EMBL/GenBank/DDBJ databases">
        <title>Evolutionary Origins and Diversification of the Mycorrhizal Mutualists.</title>
        <authorList>
            <consortium name="DOE Joint Genome Institute"/>
            <consortium name="Mycorrhizal Genomics Consortium"/>
            <person name="Kohler A."/>
            <person name="Kuo A."/>
            <person name="Nagy L.G."/>
            <person name="Floudas D."/>
            <person name="Copeland A."/>
            <person name="Barry K.W."/>
            <person name="Cichocki N."/>
            <person name="Veneault-Fourrey C."/>
            <person name="LaButti K."/>
            <person name="Lindquist E.A."/>
            <person name="Lipzen A."/>
            <person name="Lundell T."/>
            <person name="Morin E."/>
            <person name="Murat C."/>
            <person name="Riley R."/>
            <person name="Ohm R."/>
            <person name="Sun H."/>
            <person name="Tunlid A."/>
            <person name="Henrissat B."/>
            <person name="Grigoriev I.V."/>
            <person name="Hibbett D.S."/>
            <person name="Martin F."/>
        </authorList>
    </citation>
    <scope>NUCLEOTIDE SEQUENCE [LARGE SCALE GENOMIC DNA]</scope>
    <source>
        <strain evidence="3">LaAM-08-1</strain>
    </source>
</reference>
<evidence type="ECO:0000313" key="2">
    <source>
        <dbReference type="EMBL" id="KIK04971.1"/>
    </source>
</evidence>
<organism evidence="2 3">
    <name type="scientific">Laccaria amethystina LaAM-08-1</name>
    <dbReference type="NCBI Taxonomy" id="1095629"/>
    <lineage>
        <taxon>Eukaryota</taxon>
        <taxon>Fungi</taxon>
        <taxon>Dikarya</taxon>
        <taxon>Basidiomycota</taxon>
        <taxon>Agaricomycotina</taxon>
        <taxon>Agaricomycetes</taxon>
        <taxon>Agaricomycetidae</taxon>
        <taxon>Agaricales</taxon>
        <taxon>Agaricineae</taxon>
        <taxon>Hydnangiaceae</taxon>
        <taxon>Laccaria</taxon>
    </lineage>
</organism>
<dbReference type="HOGENOM" id="CLU_950168_0_0_1"/>
<evidence type="ECO:0000313" key="3">
    <source>
        <dbReference type="Proteomes" id="UP000054477"/>
    </source>
</evidence>
<keyword evidence="3" id="KW-1185">Reference proteome</keyword>
<accession>A0A0C9XIX1</accession>
<name>A0A0C9XIX1_9AGAR</name>
<dbReference type="EMBL" id="KN838564">
    <property type="protein sequence ID" value="KIK04971.1"/>
    <property type="molecule type" value="Genomic_DNA"/>
</dbReference>
<evidence type="ECO:0000256" key="1">
    <source>
        <dbReference type="SAM" id="MobiDB-lite"/>
    </source>
</evidence>
<dbReference type="PANTHER" id="PTHR11692">
    <property type="entry name" value="BIFUNCTIONAL PURINE BIOSYNTHESIS PROTEIN PURH"/>
    <property type="match status" value="1"/>
</dbReference>
<dbReference type="PANTHER" id="PTHR11692:SF0">
    <property type="entry name" value="BIFUNCTIONAL PURINE BIOSYNTHESIS PROTEIN ATIC"/>
    <property type="match status" value="1"/>
</dbReference>
<dbReference type="SMART" id="SM00798">
    <property type="entry name" value="AICARFT_IMPCHas"/>
    <property type="match status" value="1"/>
</dbReference>
<proteinExistence type="predicted"/>
<dbReference type="SUPFAM" id="SSF53927">
    <property type="entry name" value="Cytidine deaminase-like"/>
    <property type="match status" value="2"/>
</dbReference>
<dbReference type="InterPro" id="IPR016193">
    <property type="entry name" value="Cytidine_deaminase-like"/>
</dbReference>
<dbReference type="GO" id="GO:0003937">
    <property type="term" value="F:IMP cyclohydrolase activity"/>
    <property type="evidence" value="ECO:0007669"/>
    <property type="project" value="InterPro"/>
</dbReference>
<dbReference type="AlphaFoldDB" id="A0A0C9XIX1"/>
<dbReference type="Pfam" id="PF01808">
    <property type="entry name" value="AICARFT_IMPCHas"/>
    <property type="match status" value="1"/>
</dbReference>
<dbReference type="STRING" id="1095629.A0A0C9XIX1"/>
<dbReference type="GO" id="GO:0005829">
    <property type="term" value="C:cytosol"/>
    <property type="evidence" value="ECO:0007669"/>
    <property type="project" value="TreeGrafter"/>
</dbReference>
<dbReference type="GO" id="GO:0006189">
    <property type="term" value="P:'de novo' IMP biosynthetic process"/>
    <property type="evidence" value="ECO:0007669"/>
    <property type="project" value="TreeGrafter"/>
</dbReference>
<dbReference type="InterPro" id="IPR002695">
    <property type="entry name" value="PurH-like"/>
</dbReference>
<dbReference type="Gene3D" id="3.40.140.20">
    <property type="match status" value="2"/>
</dbReference>
<feature type="compositionally biased region" description="Polar residues" evidence="1">
    <location>
        <begin position="1"/>
        <end position="14"/>
    </location>
</feature>
<dbReference type="GO" id="GO:0004643">
    <property type="term" value="F:phosphoribosylaminoimidazolecarboxamide formyltransferase activity"/>
    <property type="evidence" value="ECO:0007669"/>
    <property type="project" value="InterPro"/>
</dbReference>